<proteinExistence type="predicted"/>
<comment type="caution">
    <text evidence="2">The sequence shown here is derived from an EMBL/GenBank/DDBJ whole genome shotgun (WGS) entry which is preliminary data.</text>
</comment>
<reference evidence="2" key="2">
    <citation type="submission" date="2023-05" db="EMBL/GenBank/DDBJ databases">
        <authorList>
            <consortium name="Lawrence Berkeley National Laboratory"/>
            <person name="Steindorff A."/>
            <person name="Hensen N."/>
            <person name="Bonometti L."/>
            <person name="Westerberg I."/>
            <person name="Brannstrom I.O."/>
            <person name="Guillou S."/>
            <person name="Cros-Aarteil S."/>
            <person name="Calhoun S."/>
            <person name="Haridas S."/>
            <person name="Kuo A."/>
            <person name="Mondo S."/>
            <person name="Pangilinan J."/>
            <person name="Riley R."/>
            <person name="Labutti K."/>
            <person name="Andreopoulos B."/>
            <person name="Lipzen A."/>
            <person name="Chen C."/>
            <person name="Yanf M."/>
            <person name="Daum C."/>
            <person name="Ng V."/>
            <person name="Clum A."/>
            <person name="Ohm R."/>
            <person name="Martin F."/>
            <person name="Silar P."/>
            <person name="Natvig D."/>
            <person name="Lalanne C."/>
            <person name="Gautier V."/>
            <person name="Ament-Velasquez S.L."/>
            <person name="Kruys A."/>
            <person name="Hutchinson M.I."/>
            <person name="Powell A.J."/>
            <person name="Barry K."/>
            <person name="Miller A.N."/>
            <person name="Grigoriev I.V."/>
            <person name="Debuchy R."/>
            <person name="Gladieux P."/>
            <person name="Thoren M.H."/>
            <person name="Johannesson H."/>
        </authorList>
    </citation>
    <scope>NUCLEOTIDE SEQUENCE</scope>
    <source>
        <strain evidence="2">CBS 757.83</strain>
    </source>
</reference>
<sequence>MIADKGERDSDLPFASFLVFFFHNWLAGVSLSGVDRRQTRKAANVGLGFQVDESRPPFIPVL</sequence>
<keyword evidence="1" id="KW-1133">Transmembrane helix</keyword>
<gene>
    <name evidence="2" type="ORF">N658DRAFT_490872</name>
</gene>
<feature type="transmembrane region" description="Helical" evidence="1">
    <location>
        <begin position="12"/>
        <end position="31"/>
    </location>
</feature>
<reference evidence="2" key="1">
    <citation type="journal article" date="2023" name="Mol. Phylogenet. Evol.">
        <title>Genome-scale phylogeny and comparative genomics of the fungal order Sordariales.</title>
        <authorList>
            <person name="Hensen N."/>
            <person name="Bonometti L."/>
            <person name="Westerberg I."/>
            <person name="Brannstrom I.O."/>
            <person name="Guillou S."/>
            <person name="Cros-Aarteil S."/>
            <person name="Calhoun S."/>
            <person name="Haridas S."/>
            <person name="Kuo A."/>
            <person name="Mondo S."/>
            <person name="Pangilinan J."/>
            <person name="Riley R."/>
            <person name="LaButti K."/>
            <person name="Andreopoulos B."/>
            <person name="Lipzen A."/>
            <person name="Chen C."/>
            <person name="Yan M."/>
            <person name="Daum C."/>
            <person name="Ng V."/>
            <person name="Clum A."/>
            <person name="Steindorff A."/>
            <person name="Ohm R.A."/>
            <person name="Martin F."/>
            <person name="Silar P."/>
            <person name="Natvig D.O."/>
            <person name="Lalanne C."/>
            <person name="Gautier V."/>
            <person name="Ament-Velasquez S.L."/>
            <person name="Kruys A."/>
            <person name="Hutchinson M.I."/>
            <person name="Powell A.J."/>
            <person name="Barry K."/>
            <person name="Miller A.N."/>
            <person name="Grigoriev I.V."/>
            <person name="Debuchy R."/>
            <person name="Gladieux P."/>
            <person name="Hiltunen Thoren M."/>
            <person name="Johannesson H."/>
        </authorList>
    </citation>
    <scope>NUCLEOTIDE SEQUENCE</scope>
    <source>
        <strain evidence="2">CBS 757.83</strain>
    </source>
</reference>
<dbReference type="AlphaFoldDB" id="A0AAN6Q9S3"/>
<keyword evidence="3" id="KW-1185">Reference proteome</keyword>
<dbReference type="EMBL" id="MU863624">
    <property type="protein sequence ID" value="KAK4106268.1"/>
    <property type="molecule type" value="Genomic_DNA"/>
</dbReference>
<keyword evidence="1" id="KW-0812">Transmembrane</keyword>
<evidence type="ECO:0000313" key="2">
    <source>
        <dbReference type="EMBL" id="KAK4106268.1"/>
    </source>
</evidence>
<evidence type="ECO:0000313" key="3">
    <source>
        <dbReference type="Proteomes" id="UP001305647"/>
    </source>
</evidence>
<keyword evidence="1" id="KW-0472">Membrane</keyword>
<dbReference type="Proteomes" id="UP001305647">
    <property type="component" value="Unassembled WGS sequence"/>
</dbReference>
<accession>A0AAN6Q9S3</accession>
<protein>
    <submittedName>
        <fullName evidence="2">Uncharacterized protein</fullName>
    </submittedName>
</protein>
<name>A0AAN6Q9S3_9PEZI</name>
<evidence type="ECO:0000256" key="1">
    <source>
        <dbReference type="SAM" id="Phobius"/>
    </source>
</evidence>
<organism evidence="2 3">
    <name type="scientific">Parathielavia hyrcaniae</name>
    <dbReference type="NCBI Taxonomy" id="113614"/>
    <lineage>
        <taxon>Eukaryota</taxon>
        <taxon>Fungi</taxon>
        <taxon>Dikarya</taxon>
        <taxon>Ascomycota</taxon>
        <taxon>Pezizomycotina</taxon>
        <taxon>Sordariomycetes</taxon>
        <taxon>Sordariomycetidae</taxon>
        <taxon>Sordariales</taxon>
        <taxon>Chaetomiaceae</taxon>
        <taxon>Parathielavia</taxon>
    </lineage>
</organism>